<keyword evidence="4 7" id="KW-0574">Periplasm</keyword>
<evidence type="ECO:0000256" key="7">
    <source>
        <dbReference type="RuleBase" id="RU364038"/>
    </source>
</evidence>
<keyword evidence="5" id="KW-1015">Disulfide bond</keyword>
<evidence type="ECO:0000256" key="2">
    <source>
        <dbReference type="ARBA" id="ARBA00009813"/>
    </source>
</evidence>
<name>A0A498CDT4_9GAMM</name>
<dbReference type="InterPro" id="IPR033954">
    <property type="entry name" value="DiS-bond_Isoase_DsbC/G"/>
</dbReference>
<feature type="domain" description="Thioredoxin-like fold" evidence="9">
    <location>
        <begin position="116"/>
        <end position="241"/>
    </location>
</feature>
<protein>
    <recommendedName>
        <fullName evidence="7">Thiol:disulfide interchange protein</fullName>
    </recommendedName>
</protein>
<dbReference type="GO" id="GO:0042597">
    <property type="term" value="C:periplasmic space"/>
    <property type="evidence" value="ECO:0007669"/>
    <property type="project" value="UniProtKB-SubCell"/>
</dbReference>
<dbReference type="InterPro" id="IPR012336">
    <property type="entry name" value="Thioredoxin-like_fold"/>
</dbReference>
<dbReference type="InterPro" id="IPR018950">
    <property type="entry name" value="DiS-bond_isomerase_DsbC/G_N"/>
</dbReference>
<evidence type="ECO:0000256" key="3">
    <source>
        <dbReference type="ARBA" id="ARBA00022729"/>
    </source>
</evidence>
<feature type="domain" description="Disulphide bond isomerase DsbC/G N-terminal" evidence="8">
    <location>
        <begin position="29"/>
        <end position="92"/>
    </location>
</feature>
<dbReference type="PANTHER" id="PTHR35272:SF3">
    <property type="entry name" value="THIOL:DISULFIDE INTERCHANGE PROTEIN DSBC"/>
    <property type="match status" value="1"/>
</dbReference>
<dbReference type="InterPro" id="IPR036249">
    <property type="entry name" value="Thioredoxin-like_sf"/>
</dbReference>
<evidence type="ECO:0000256" key="6">
    <source>
        <dbReference type="ARBA" id="ARBA00023284"/>
    </source>
</evidence>
<keyword evidence="6 7" id="KW-0676">Redox-active center</keyword>
<dbReference type="EMBL" id="RCDA01000001">
    <property type="protein sequence ID" value="RLK50441.1"/>
    <property type="molecule type" value="Genomic_DNA"/>
</dbReference>
<comment type="caution">
    <text evidence="10">The sequence shown here is derived from an EMBL/GenBank/DDBJ whole genome shotgun (WGS) entry which is preliminary data.</text>
</comment>
<evidence type="ECO:0000256" key="1">
    <source>
        <dbReference type="ARBA" id="ARBA00004418"/>
    </source>
</evidence>
<keyword evidence="3 7" id="KW-0732">Signal</keyword>
<organism evidence="10 11">
    <name type="scientific">Alkalispirillum mobile</name>
    <dbReference type="NCBI Taxonomy" id="85925"/>
    <lineage>
        <taxon>Bacteria</taxon>
        <taxon>Pseudomonadati</taxon>
        <taxon>Pseudomonadota</taxon>
        <taxon>Gammaproteobacteria</taxon>
        <taxon>Chromatiales</taxon>
        <taxon>Ectothiorhodospiraceae</taxon>
        <taxon>Alkalispirillum</taxon>
    </lineage>
</organism>
<sequence>MRRTLPVCLAPIVTALFALLPAQVLADSVKERVDEALKGLSPDLSADEVNETPIDGLYEVIVSGDVVYMTGDGRYLFQGELVDMSTRQSLTEQRRGQQRADRIAELGEDSLLIYPAEGETRYVVNVFTDIECPYCQRMHQEIEDYAAKGIEIRYIFMPRAGEGSSSYEQSVNVWCADDRHAALDKAKAGEDLNGATACDNPIEDHLALARELRVRGTPTMISTEGVMQQGYASPEDLLRVLEAADNGQ</sequence>
<dbReference type="SUPFAM" id="SSF54423">
    <property type="entry name" value="DsbC/DsbG N-terminal domain-like"/>
    <property type="match status" value="1"/>
</dbReference>
<evidence type="ECO:0000313" key="10">
    <source>
        <dbReference type="EMBL" id="RLK50441.1"/>
    </source>
</evidence>
<dbReference type="Gene3D" id="3.40.30.10">
    <property type="entry name" value="Glutaredoxin"/>
    <property type="match status" value="1"/>
</dbReference>
<dbReference type="Proteomes" id="UP000275461">
    <property type="component" value="Unassembled WGS sequence"/>
</dbReference>
<dbReference type="Pfam" id="PF10411">
    <property type="entry name" value="DsbC_N"/>
    <property type="match status" value="1"/>
</dbReference>
<dbReference type="PANTHER" id="PTHR35272">
    <property type="entry name" value="THIOL:DISULFIDE INTERCHANGE PROTEIN DSBC-RELATED"/>
    <property type="match status" value="1"/>
</dbReference>
<feature type="chain" id="PRO_5019619085" description="Thiol:disulfide interchange protein" evidence="7">
    <location>
        <begin position="27"/>
        <end position="248"/>
    </location>
</feature>
<dbReference type="SUPFAM" id="SSF52833">
    <property type="entry name" value="Thioredoxin-like"/>
    <property type="match status" value="1"/>
</dbReference>
<evidence type="ECO:0000256" key="4">
    <source>
        <dbReference type="ARBA" id="ARBA00022764"/>
    </source>
</evidence>
<dbReference type="AlphaFoldDB" id="A0A498CDT4"/>
<dbReference type="Gene3D" id="3.10.450.70">
    <property type="entry name" value="Disulphide bond isomerase, DsbC/G, N-terminal"/>
    <property type="match status" value="1"/>
</dbReference>
<comment type="function">
    <text evidence="7">Required for disulfide bond formation in some periplasmic proteins. Acts by transferring its disulfide bond to other proteins and is reduced in the process.</text>
</comment>
<dbReference type="InterPro" id="IPR051470">
    <property type="entry name" value="Thiol:disulfide_interchange"/>
</dbReference>
<evidence type="ECO:0000256" key="5">
    <source>
        <dbReference type="ARBA" id="ARBA00023157"/>
    </source>
</evidence>
<feature type="signal peptide" evidence="7">
    <location>
        <begin position="1"/>
        <end position="26"/>
    </location>
</feature>
<dbReference type="Pfam" id="PF13098">
    <property type="entry name" value="Thioredoxin_2"/>
    <property type="match status" value="1"/>
</dbReference>
<dbReference type="RefSeq" id="WP_170153561.1">
    <property type="nucleotide sequence ID" value="NZ_RCDA01000001.1"/>
</dbReference>
<proteinExistence type="inferred from homology"/>
<dbReference type="CDD" id="cd03020">
    <property type="entry name" value="DsbA_DsbC_DsbG"/>
    <property type="match status" value="1"/>
</dbReference>
<keyword evidence="11" id="KW-1185">Reference proteome</keyword>
<dbReference type="InterPro" id="IPR009094">
    <property type="entry name" value="DiS-bond_isomerase_DsbC/G_N_sf"/>
</dbReference>
<gene>
    <name evidence="10" type="ORF">DFR31_0339</name>
</gene>
<evidence type="ECO:0000313" key="11">
    <source>
        <dbReference type="Proteomes" id="UP000275461"/>
    </source>
</evidence>
<accession>A0A498CDT4</accession>
<reference evidence="10 11" key="1">
    <citation type="submission" date="2018-10" db="EMBL/GenBank/DDBJ databases">
        <title>Genomic Encyclopedia of Type Strains, Phase IV (KMG-IV): sequencing the most valuable type-strain genomes for metagenomic binning, comparative biology and taxonomic classification.</title>
        <authorList>
            <person name="Goeker M."/>
        </authorList>
    </citation>
    <scope>NUCLEOTIDE SEQUENCE [LARGE SCALE GENOMIC DNA]</scope>
    <source>
        <strain evidence="10 11">DSM 12769</strain>
    </source>
</reference>
<evidence type="ECO:0000259" key="8">
    <source>
        <dbReference type="Pfam" id="PF10411"/>
    </source>
</evidence>
<comment type="similarity">
    <text evidence="2 7">Belongs to the thioredoxin family. DsbC subfamily.</text>
</comment>
<comment type="subcellular location">
    <subcellularLocation>
        <location evidence="1 7">Periplasm</location>
    </subcellularLocation>
</comment>
<evidence type="ECO:0000259" key="9">
    <source>
        <dbReference type="Pfam" id="PF13098"/>
    </source>
</evidence>